<feature type="transmembrane region" description="Helical" evidence="1">
    <location>
        <begin position="269"/>
        <end position="295"/>
    </location>
</feature>
<feature type="transmembrane region" description="Helical" evidence="1">
    <location>
        <begin position="345"/>
        <end position="373"/>
    </location>
</feature>
<dbReference type="AlphaFoldDB" id="A0A8J7YNN3"/>
<proteinExistence type="predicted"/>
<keyword evidence="1" id="KW-1133">Transmembrane helix</keyword>
<dbReference type="EMBL" id="JAHEAC010000036">
    <property type="protein sequence ID" value="MBX8644075.1"/>
    <property type="molecule type" value="Genomic_DNA"/>
</dbReference>
<keyword evidence="1" id="KW-0472">Membrane</keyword>
<dbReference type="Proteomes" id="UP000750197">
    <property type="component" value="Unassembled WGS sequence"/>
</dbReference>
<feature type="transmembrane region" description="Helical" evidence="1">
    <location>
        <begin position="111"/>
        <end position="131"/>
    </location>
</feature>
<feature type="transmembrane region" description="Helical" evidence="1">
    <location>
        <begin position="385"/>
        <end position="407"/>
    </location>
</feature>
<accession>A0A8J7YNN3</accession>
<evidence type="ECO:0000313" key="2">
    <source>
        <dbReference type="EMBL" id="MBX8644075.1"/>
    </source>
</evidence>
<comment type="caution">
    <text evidence="2">The sequence shown here is derived from an EMBL/GenBank/DDBJ whole genome shotgun (WGS) entry which is preliminary data.</text>
</comment>
<protein>
    <submittedName>
        <fullName evidence="2">Uncharacterized protein</fullName>
    </submittedName>
</protein>
<feature type="transmembrane region" description="Helical" evidence="1">
    <location>
        <begin position="496"/>
        <end position="518"/>
    </location>
</feature>
<feature type="transmembrane region" description="Helical" evidence="1">
    <location>
        <begin position="55"/>
        <end position="76"/>
    </location>
</feature>
<evidence type="ECO:0000256" key="1">
    <source>
        <dbReference type="SAM" id="Phobius"/>
    </source>
</evidence>
<reference evidence="2" key="1">
    <citation type="submission" date="2021-05" db="EMBL/GenBank/DDBJ databases">
        <title>Genomic insights into ecological role and evolution of a novel Thermoplasmata order Candidatus Sysuiplasmatales.</title>
        <authorList>
            <person name="Yuan Y."/>
        </authorList>
    </citation>
    <scope>NUCLEOTIDE SEQUENCE</scope>
    <source>
        <strain evidence="2">TUT19-bin139</strain>
    </source>
</reference>
<feature type="transmembrane region" description="Helical" evidence="1">
    <location>
        <begin position="419"/>
        <end position="442"/>
    </location>
</feature>
<feature type="transmembrane region" description="Helical" evidence="1">
    <location>
        <begin position="804"/>
        <end position="827"/>
    </location>
</feature>
<sequence length="843" mass="94045">MEIYNEVSLAIIVPFLILYAIYRIDPRYLVALSLILLISSAAESAVGNSAVANDIAIVFFYCLSAGVVLIIVDDYIKSRKPRGNRLKSALSGLYAGISFYVKRHRRVIAEFIFPSVVFASLSLLILGPLLYPGYVLVTDMVFGPRAPLSGLYGMSAFIGGGNALSVFDYLLYFIMPGWAVEKIYLFLILFFSGLTMFRFSRHFGLSGPSAYFSSILYSVNPFVYARMLAGAWGLLFAYSLVPLAFLLFIRLVDLKEMNNLIRKAAETAIVFSVLAVFDIHTFILSAILCVLYYVVMLIHSGRRETLESLVRSMKAVLILLAFLVLLNLYWLLYSPYSAQNIIGSFNFLDAIAFASSPTVFNNTMLSIAAMYGFFRTGYPYPITDFPSLIVIFFLFLLLSVLGFLLFCSERKRGPVTVTLGAAAVISVVIATGISSPLTAGIYTFLYDNVPLFNGFREPQKFVALLVFAYAFLIGLSILHIQSFLSQTGRRGRYRGVIQIAAAIAIVFILISPFIYSYMEVNSFDGQLTSVQYPSSWYRAEAIMNDNTTDYSVLVFPWHGYMYYNWSKTKFASPFNSFFRQTVIYGGQDTYLSGQGDTSLYSPLILSVLKERNSISHLGNLLSLMDVKYVFLSKSADYWNYSFLYRQSDLKLVENSSTCALFENMHPVSRAYIVSRIAAVSGYPQLINASSSVNMLSYAWVISSSVAISKQNYTNGSYLLLNSTKISDADYSIRTPGFLGLDSRNYLVFIPPSGYDSGWRTSPALIPYVSENTSSGIASPGYLVYQITGAPSQVRVYFAPFSDLLYGYVVSLVSFVILVAAVFIVPVIRVRRFGLASHLFKRIH</sequence>
<gene>
    <name evidence="2" type="ORF">KIY12_05045</name>
</gene>
<feature type="transmembrane region" description="Helical" evidence="1">
    <location>
        <begin position="6"/>
        <end position="22"/>
    </location>
</feature>
<feature type="transmembrane region" description="Helical" evidence="1">
    <location>
        <begin position="315"/>
        <end position="333"/>
    </location>
</feature>
<organism evidence="2 3">
    <name type="scientific">Candidatus Sysuiplasma superficiale</name>
    <dbReference type="NCBI Taxonomy" id="2823368"/>
    <lineage>
        <taxon>Archaea</taxon>
        <taxon>Methanobacteriati</taxon>
        <taxon>Thermoplasmatota</taxon>
        <taxon>Thermoplasmata</taxon>
        <taxon>Candidatus Sysuiplasmatales</taxon>
        <taxon>Candidatus Sysuiplasmataceae</taxon>
        <taxon>Candidatus Sysuiplasma</taxon>
    </lineage>
</organism>
<feature type="transmembrane region" description="Helical" evidence="1">
    <location>
        <begin position="223"/>
        <end position="249"/>
    </location>
</feature>
<feature type="transmembrane region" description="Helical" evidence="1">
    <location>
        <begin position="462"/>
        <end position="484"/>
    </location>
</feature>
<name>A0A8J7YNN3_9ARCH</name>
<keyword evidence="1" id="KW-0812">Transmembrane</keyword>
<evidence type="ECO:0000313" key="3">
    <source>
        <dbReference type="Proteomes" id="UP000750197"/>
    </source>
</evidence>